<dbReference type="Gene3D" id="3.40.50.720">
    <property type="entry name" value="NAD(P)-binding Rossmann-like Domain"/>
    <property type="match status" value="1"/>
</dbReference>
<organism evidence="2 3">
    <name type="scientific">Microtetraspora fusca</name>
    <dbReference type="NCBI Taxonomy" id="1997"/>
    <lineage>
        <taxon>Bacteria</taxon>
        <taxon>Bacillati</taxon>
        <taxon>Actinomycetota</taxon>
        <taxon>Actinomycetes</taxon>
        <taxon>Streptosporangiales</taxon>
        <taxon>Streptosporangiaceae</taxon>
        <taxon>Microtetraspora</taxon>
    </lineage>
</organism>
<dbReference type="InterPro" id="IPR016040">
    <property type="entry name" value="NAD(P)-bd_dom"/>
</dbReference>
<protein>
    <submittedName>
        <fullName evidence="2">NAD(P)H-binding protein</fullName>
    </submittedName>
</protein>
<dbReference type="PANTHER" id="PTHR43162:SF1">
    <property type="entry name" value="PRESTALK A DIFFERENTIATION PROTEIN A"/>
    <property type="match status" value="1"/>
</dbReference>
<dbReference type="Pfam" id="PF13460">
    <property type="entry name" value="NAD_binding_10"/>
    <property type="match status" value="1"/>
</dbReference>
<name>A0ABW6V377_MICFU</name>
<evidence type="ECO:0000313" key="3">
    <source>
        <dbReference type="Proteomes" id="UP001602119"/>
    </source>
</evidence>
<accession>A0ABW6V377</accession>
<dbReference type="SUPFAM" id="SSF51735">
    <property type="entry name" value="NAD(P)-binding Rossmann-fold domains"/>
    <property type="match status" value="1"/>
</dbReference>
<reference evidence="2 3" key="1">
    <citation type="submission" date="2024-10" db="EMBL/GenBank/DDBJ databases">
        <title>The Natural Products Discovery Center: Release of the First 8490 Sequenced Strains for Exploring Actinobacteria Biosynthetic Diversity.</title>
        <authorList>
            <person name="Kalkreuter E."/>
            <person name="Kautsar S.A."/>
            <person name="Yang D."/>
            <person name="Bader C.D."/>
            <person name="Teijaro C.N."/>
            <person name="Fluegel L."/>
            <person name="Davis C.M."/>
            <person name="Simpson J.R."/>
            <person name="Lauterbach L."/>
            <person name="Steele A.D."/>
            <person name="Gui C."/>
            <person name="Meng S."/>
            <person name="Li G."/>
            <person name="Viehrig K."/>
            <person name="Ye F."/>
            <person name="Su P."/>
            <person name="Kiefer A.F."/>
            <person name="Nichols A."/>
            <person name="Cepeda A.J."/>
            <person name="Yan W."/>
            <person name="Fan B."/>
            <person name="Jiang Y."/>
            <person name="Adhikari A."/>
            <person name="Zheng C.-J."/>
            <person name="Schuster L."/>
            <person name="Cowan T.M."/>
            <person name="Smanski M.J."/>
            <person name="Chevrette M.G."/>
            <person name="De Carvalho L.P.S."/>
            <person name="Shen B."/>
        </authorList>
    </citation>
    <scope>NUCLEOTIDE SEQUENCE [LARGE SCALE GENOMIC DNA]</scope>
    <source>
        <strain evidence="2 3">NPDC001281</strain>
    </source>
</reference>
<evidence type="ECO:0000259" key="1">
    <source>
        <dbReference type="Pfam" id="PF13460"/>
    </source>
</evidence>
<dbReference type="InterPro" id="IPR051604">
    <property type="entry name" value="Ergot_Alk_Oxidoreductase"/>
</dbReference>
<dbReference type="EMBL" id="JBIAXI010000007">
    <property type="protein sequence ID" value="MFF4773776.1"/>
    <property type="molecule type" value="Genomic_DNA"/>
</dbReference>
<evidence type="ECO:0000313" key="2">
    <source>
        <dbReference type="EMBL" id="MFF4773776.1"/>
    </source>
</evidence>
<gene>
    <name evidence="2" type="ORF">ACFY05_13040</name>
</gene>
<proteinExistence type="predicted"/>
<sequence>MMVTVVFGARGSVGRHVAAGLTASGVPVRLTSRTPDASHVAADLDMPETLPAVLEGASQVFLYAKPAGIDEFVAAARSAGVRHVVLLSSGAIVQPGADRNPIARDHRVVESALQESGLSWTFIRPGMFATNTRWWWMRAIKEGQAVRLPYPEALTAPVSERDIAALAVTALTERGHGRQAYTLYGPQALTLREQVGYIGTAIGRPIPIEVVTPEQARADLGRTMPAMGVEAIMRAWTEGVDVVPETSVIVEKLTGRPAQTFAEWARDHADDFRL</sequence>
<keyword evidence="3" id="KW-1185">Reference proteome</keyword>
<comment type="caution">
    <text evidence="2">The sequence shown here is derived from an EMBL/GenBank/DDBJ whole genome shotgun (WGS) entry which is preliminary data.</text>
</comment>
<dbReference type="PANTHER" id="PTHR43162">
    <property type="match status" value="1"/>
</dbReference>
<feature type="domain" description="NAD(P)-binding" evidence="1">
    <location>
        <begin position="8"/>
        <end position="173"/>
    </location>
</feature>
<dbReference type="InterPro" id="IPR036291">
    <property type="entry name" value="NAD(P)-bd_dom_sf"/>
</dbReference>
<dbReference type="Proteomes" id="UP001602119">
    <property type="component" value="Unassembled WGS sequence"/>
</dbReference>
<dbReference type="RefSeq" id="WP_387342183.1">
    <property type="nucleotide sequence ID" value="NZ_JBIAXI010000007.1"/>
</dbReference>